<dbReference type="Proteomes" id="UP000799537">
    <property type="component" value="Unassembled WGS sequence"/>
</dbReference>
<gene>
    <name evidence="2" type="ORF">M409DRAFT_30465</name>
</gene>
<feature type="compositionally biased region" description="Basic residues" evidence="1">
    <location>
        <begin position="9"/>
        <end position="18"/>
    </location>
</feature>
<proteinExistence type="predicted"/>
<name>A0A6A6BWH7_ZASCE</name>
<evidence type="ECO:0000313" key="2">
    <source>
        <dbReference type="EMBL" id="KAF2159045.1"/>
    </source>
</evidence>
<organism evidence="2 3">
    <name type="scientific">Zasmidium cellare ATCC 36951</name>
    <dbReference type="NCBI Taxonomy" id="1080233"/>
    <lineage>
        <taxon>Eukaryota</taxon>
        <taxon>Fungi</taxon>
        <taxon>Dikarya</taxon>
        <taxon>Ascomycota</taxon>
        <taxon>Pezizomycotina</taxon>
        <taxon>Dothideomycetes</taxon>
        <taxon>Dothideomycetidae</taxon>
        <taxon>Mycosphaerellales</taxon>
        <taxon>Mycosphaerellaceae</taxon>
        <taxon>Zasmidium</taxon>
    </lineage>
</organism>
<protein>
    <submittedName>
        <fullName evidence="2">Uncharacterized protein</fullName>
    </submittedName>
</protein>
<evidence type="ECO:0000256" key="1">
    <source>
        <dbReference type="SAM" id="MobiDB-lite"/>
    </source>
</evidence>
<dbReference type="GeneID" id="54563206"/>
<dbReference type="EMBL" id="ML993643">
    <property type="protein sequence ID" value="KAF2159045.1"/>
    <property type="molecule type" value="Genomic_DNA"/>
</dbReference>
<keyword evidence="3" id="KW-1185">Reference proteome</keyword>
<accession>A0A6A6BWH7</accession>
<feature type="compositionally biased region" description="Polar residues" evidence="1">
    <location>
        <begin position="43"/>
        <end position="54"/>
    </location>
</feature>
<reference evidence="2" key="1">
    <citation type="journal article" date="2020" name="Stud. Mycol.">
        <title>101 Dothideomycetes genomes: a test case for predicting lifestyles and emergence of pathogens.</title>
        <authorList>
            <person name="Haridas S."/>
            <person name="Albert R."/>
            <person name="Binder M."/>
            <person name="Bloem J."/>
            <person name="Labutti K."/>
            <person name="Salamov A."/>
            <person name="Andreopoulos B."/>
            <person name="Baker S."/>
            <person name="Barry K."/>
            <person name="Bills G."/>
            <person name="Bluhm B."/>
            <person name="Cannon C."/>
            <person name="Castanera R."/>
            <person name="Culley D."/>
            <person name="Daum C."/>
            <person name="Ezra D."/>
            <person name="Gonzalez J."/>
            <person name="Henrissat B."/>
            <person name="Kuo A."/>
            <person name="Liang C."/>
            <person name="Lipzen A."/>
            <person name="Lutzoni F."/>
            <person name="Magnuson J."/>
            <person name="Mondo S."/>
            <person name="Nolan M."/>
            <person name="Ohm R."/>
            <person name="Pangilinan J."/>
            <person name="Park H.-J."/>
            <person name="Ramirez L."/>
            <person name="Alfaro M."/>
            <person name="Sun H."/>
            <person name="Tritt A."/>
            <person name="Yoshinaga Y."/>
            <person name="Zwiers L.-H."/>
            <person name="Turgeon B."/>
            <person name="Goodwin S."/>
            <person name="Spatafora J."/>
            <person name="Crous P."/>
            <person name="Grigoriev I."/>
        </authorList>
    </citation>
    <scope>NUCLEOTIDE SEQUENCE</scope>
    <source>
        <strain evidence="2">ATCC 36951</strain>
    </source>
</reference>
<dbReference type="AlphaFoldDB" id="A0A6A6BWH7"/>
<feature type="region of interest" description="Disordered" evidence="1">
    <location>
        <begin position="1"/>
        <end position="93"/>
    </location>
</feature>
<evidence type="ECO:0000313" key="3">
    <source>
        <dbReference type="Proteomes" id="UP000799537"/>
    </source>
</evidence>
<dbReference type="RefSeq" id="XP_033659934.1">
    <property type="nucleotide sequence ID" value="XM_033809934.1"/>
</dbReference>
<sequence length="199" mass="21897">MATASSSKPVRKSCLKRRSVYDDFGSVGSSGPSRPDGIKKQRQSTLPVQSSQQQKNKEEIKKPGPPKIDLTSTHEADQSKGSMAVSDPGKSGQPDIIQLHEAYVILVHTFNPESISEVTVGQAFHSLEKANEGVANLFRRVKPEFVDIVIDIGVANEFDEGGDTYPDVRRRVTSSGRAAYLWHTEEGRGELNVHRILIE</sequence>